<sequence>MVLGRTLTKSPKSFRKWFLKIYRIFAQTRKIVSERQIRCGTFSVPTRIINMVRIQFLILFLFLTTLACSPKEENPLTKPFSIDKDTSLLLLLLQIDRFENYDQDVEILTHTDIPPYSGKSNFFVDLNYEGDDLKLYLEFLKQELQKYPRGYMIKARASKIVVVHDVLQSQSVRSSLSGLADPTQNIIYLSTLGFKNCLTYNWTYNNETCLDGYRYVIHHELNHNIDYTIRHYSFNRDWHALNPPGFQYGAPLYDANGEPVITWARPGFSNPVPGFVDFYSTSNYAEEYAQIGSGVFGYRQAKLMDICQKDPIVNAKVKLYIEEIRRFWPFPSKNDDTFWKAKMDLVSTACH</sequence>
<evidence type="ECO:0000313" key="1">
    <source>
        <dbReference type="EMBL" id="EQA60591.1"/>
    </source>
</evidence>
<reference evidence="1" key="1">
    <citation type="submission" date="2013-05" db="EMBL/GenBank/DDBJ databases">
        <authorList>
            <person name="Harkins D.M."/>
            <person name="Durkin A.S."/>
            <person name="Brinkac L.M."/>
            <person name="Haft D.H."/>
            <person name="Selengut J.D."/>
            <person name="Sanka R."/>
            <person name="DePew J."/>
            <person name="Purushe J."/>
            <person name="Hartskeerl R.A."/>
            <person name="Ahmed A."/>
            <person name="van der Linden H."/>
            <person name="Goris M.G.A."/>
            <person name="Vinetz J.M."/>
            <person name="Sutton G.G."/>
            <person name="Nierman W.C."/>
            <person name="Fouts D.E."/>
        </authorList>
    </citation>
    <scope>NUCLEOTIDE SEQUENCE [LARGE SCALE GENOMIC DNA]</scope>
    <source>
        <strain evidence="1">L 60</strain>
    </source>
</reference>
<proteinExistence type="predicted"/>
<keyword evidence="2" id="KW-1185">Reference proteome</keyword>
<dbReference type="NCBIfam" id="NF047804">
    <property type="entry name" value="LIC13305_lipo"/>
    <property type="match status" value="1"/>
</dbReference>
<dbReference type="AlphaFoldDB" id="V6HTR4"/>
<evidence type="ECO:0008006" key="3">
    <source>
        <dbReference type="Google" id="ProtNLM"/>
    </source>
</evidence>
<organism evidence="1 2">
    <name type="scientific">Leptospira alexanderi serovar Manhao 3 str. L 60</name>
    <dbReference type="NCBI Taxonomy" id="1049759"/>
    <lineage>
        <taxon>Bacteria</taxon>
        <taxon>Pseudomonadati</taxon>
        <taxon>Spirochaetota</taxon>
        <taxon>Spirochaetia</taxon>
        <taxon>Leptospirales</taxon>
        <taxon>Leptospiraceae</taxon>
        <taxon>Leptospira</taxon>
    </lineage>
</organism>
<accession>V6HTR4</accession>
<protein>
    <recommendedName>
        <fullName evidence="3">Lipoprotein</fullName>
    </recommendedName>
</protein>
<dbReference type="Gene3D" id="3.40.390.70">
    <property type="match status" value="1"/>
</dbReference>
<evidence type="ECO:0000313" key="2">
    <source>
        <dbReference type="Proteomes" id="UP000018747"/>
    </source>
</evidence>
<name>V6HTR4_9LEPT</name>
<dbReference type="Proteomes" id="UP000018747">
    <property type="component" value="Unassembled WGS sequence"/>
</dbReference>
<comment type="caution">
    <text evidence="1">The sequence shown here is derived from an EMBL/GenBank/DDBJ whole genome shotgun (WGS) entry which is preliminary data.</text>
</comment>
<dbReference type="EMBL" id="AHMT02000060">
    <property type="protein sequence ID" value="EQA60591.1"/>
    <property type="molecule type" value="Genomic_DNA"/>
</dbReference>
<gene>
    <name evidence="1" type="ORF">LEP1GSC062_4088</name>
</gene>